<dbReference type="EMBL" id="FCOM02000046">
    <property type="protein sequence ID" value="SAL83392.1"/>
    <property type="molecule type" value="Genomic_DNA"/>
</dbReference>
<dbReference type="RefSeq" id="WP_061150799.1">
    <property type="nucleotide sequence ID" value="NZ_FCOM02000046.1"/>
</dbReference>
<protein>
    <recommendedName>
        <fullName evidence="3">DUF2877 domain-containing protein</fullName>
    </recommendedName>
</protein>
<reference evidence="1" key="1">
    <citation type="submission" date="2016-01" db="EMBL/GenBank/DDBJ databases">
        <authorList>
            <person name="Peeters C."/>
        </authorList>
    </citation>
    <scope>NUCLEOTIDE SEQUENCE [LARGE SCALE GENOMIC DNA]</scope>
    <source>
        <strain evidence="1">LMG 29317</strain>
    </source>
</reference>
<dbReference type="Pfam" id="PF11392">
    <property type="entry name" value="AllH"/>
    <property type="match status" value="1"/>
</dbReference>
<evidence type="ECO:0008006" key="3">
    <source>
        <dbReference type="Google" id="ProtNLM"/>
    </source>
</evidence>
<sequence>MSPISLQGLSIGYLAQPGLSRTAHYAVHSSFRHALNLVAETTEAGGWLTLVDAACENLPSGARVSVPPHWDWRAHARQGDRIAVQGAQLRGAGWQVDLAGAACWRPITQRGNGGRPSARALSVRYALAAQRLRAHCAQHVVDGALQWLPGWPAHARAVKLSTLDDAATLAGAVRALVGFGGGLTPDGDDYLLGYLAALWRAHGQPEIESHRHALSAILRAQLHRTNDISRHYLQLALDGHFSEPVDRFLSITSSAEPGADFVDAADAVMSWGAASGVDCLAGILHGMRAWQEVFHMRDAKTSIRQCA</sequence>
<dbReference type="AlphaFoldDB" id="A0A158KQI4"/>
<accession>A0A158KQI4</accession>
<comment type="caution">
    <text evidence="1">The sequence shown here is derived from an EMBL/GenBank/DDBJ whole genome shotgun (WGS) entry which is preliminary data.</text>
</comment>
<dbReference type="InterPro" id="IPR021530">
    <property type="entry name" value="AllH-like"/>
</dbReference>
<evidence type="ECO:0000313" key="1">
    <source>
        <dbReference type="EMBL" id="SAL83392.1"/>
    </source>
</evidence>
<organism evidence="1 2">
    <name type="scientific">Caballeronia arvi</name>
    <dbReference type="NCBI Taxonomy" id="1777135"/>
    <lineage>
        <taxon>Bacteria</taxon>
        <taxon>Pseudomonadati</taxon>
        <taxon>Pseudomonadota</taxon>
        <taxon>Betaproteobacteria</taxon>
        <taxon>Burkholderiales</taxon>
        <taxon>Burkholderiaceae</taxon>
        <taxon>Caballeronia</taxon>
    </lineage>
</organism>
<proteinExistence type="predicted"/>
<evidence type="ECO:0000313" key="2">
    <source>
        <dbReference type="Proteomes" id="UP000055019"/>
    </source>
</evidence>
<gene>
    <name evidence="1" type="ORF">AWB74_06588</name>
</gene>
<name>A0A158KQI4_9BURK</name>
<dbReference type="OrthoDB" id="4933449at2"/>
<keyword evidence="2" id="KW-1185">Reference proteome</keyword>
<dbReference type="Proteomes" id="UP000055019">
    <property type="component" value="Unassembled WGS sequence"/>
</dbReference>